<reference evidence="2 3" key="1">
    <citation type="submission" date="2019-03" db="EMBL/GenBank/DDBJ databases">
        <title>Genomic Encyclopedia of Type Strains, Phase IV (KMG-IV): sequencing the most valuable type-strain genomes for metagenomic binning, comparative biology and taxonomic classification.</title>
        <authorList>
            <person name="Goeker M."/>
        </authorList>
    </citation>
    <scope>NUCLEOTIDE SEQUENCE [LARGE SCALE GENOMIC DNA]</scope>
    <source>
        <strain evidence="2 3">DSM 22958</strain>
    </source>
</reference>
<keyword evidence="3" id="KW-1185">Reference proteome</keyword>
<dbReference type="AlphaFoldDB" id="A0A4R2GXT9"/>
<accession>A0A4R2GXT9</accession>
<evidence type="ECO:0000259" key="1">
    <source>
        <dbReference type="Pfam" id="PF01370"/>
    </source>
</evidence>
<evidence type="ECO:0000313" key="3">
    <source>
        <dbReference type="Proteomes" id="UP000294881"/>
    </source>
</evidence>
<dbReference type="Gene3D" id="3.40.50.720">
    <property type="entry name" value="NAD(P)-binding Rossmann-like Domain"/>
    <property type="match status" value="1"/>
</dbReference>
<dbReference type="SUPFAM" id="SSF51735">
    <property type="entry name" value="NAD(P)-binding Rossmann-fold domains"/>
    <property type="match status" value="1"/>
</dbReference>
<organism evidence="2 3">
    <name type="scientific">Camelimonas lactis</name>
    <dbReference type="NCBI Taxonomy" id="659006"/>
    <lineage>
        <taxon>Bacteria</taxon>
        <taxon>Pseudomonadati</taxon>
        <taxon>Pseudomonadota</taxon>
        <taxon>Alphaproteobacteria</taxon>
        <taxon>Hyphomicrobiales</taxon>
        <taxon>Chelatococcaceae</taxon>
        <taxon>Camelimonas</taxon>
    </lineage>
</organism>
<sequence length="352" mass="38196">MRVLITGNMGYVGPVLTRFLRDSTPETEIVGFDAGFFGHCLTNASTLPETLLNRQVFGDIRDFPVEILDGIDAVVHLSAVSNDPMGNKFEAVTHEINQLASARLAEAAAARGVKNFVFASSCSMYGYAEGGARSEKDPTNPLTAYARSKIGSENAFGQIDLGDMSVTSLRFATACGMSDRLRLDLVLNDFVACAIASSEITVLSDGTPWRPLIDVQDMARAICWAIQRQATNGGRFLAVNAGRDEGNYQVSELAAAVANHIPNTKVSINTSAPPDKRSYKVDFSLFKELAPEAIPQVSLGQSIERLTNGLIGMAFADKDFRNSQFMRLKTLESLMSADRLGMDLRWCAGGRY</sequence>
<dbReference type="RefSeq" id="WP_132003806.1">
    <property type="nucleotide sequence ID" value="NZ_JBHUNN010000002.1"/>
</dbReference>
<dbReference type="CDD" id="cd08946">
    <property type="entry name" value="SDR_e"/>
    <property type="match status" value="1"/>
</dbReference>
<dbReference type="InterPro" id="IPR001509">
    <property type="entry name" value="Epimerase_deHydtase"/>
</dbReference>
<protein>
    <submittedName>
        <fullName evidence="2">Nucleoside-diphosphate-sugar epimerase</fullName>
    </submittedName>
</protein>
<evidence type="ECO:0000313" key="2">
    <source>
        <dbReference type="EMBL" id="TCO14501.1"/>
    </source>
</evidence>
<dbReference type="OrthoDB" id="9795501at2"/>
<dbReference type="EMBL" id="SLWL01000003">
    <property type="protein sequence ID" value="TCO14501.1"/>
    <property type="molecule type" value="Genomic_DNA"/>
</dbReference>
<comment type="caution">
    <text evidence="2">The sequence shown here is derived from an EMBL/GenBank/DDBJ whole genome shotgun (WGS) entry which is preliminary data.</text>
</comment>
<proteinExistence type="predicted"/>
<dbReference type="InterPro" id="IPR036291">
    <property type="entry name" value="NAD(P)-bd_dom_sf"/>
</dbReference>
<dbReference type="Proteomes" id="UP000294881">
    <property type="component" value="Unassembled WGS sequence"/>
</dbReference>
<dbReference type="PANTHER" id="PTHR43245:SF23">
    <property type="entry name" value="NAD(P)-BINDING DOMAIN-CONTAINING PROTEIN"/>
    <property type="match status" value="1"/>
</dbReference>
<dbReference type="Pfam" id="PF01370">
    <property type="entry name" value="Epimerase"/>
    <property type="match status" value="1"/>
</dbReference>
<dbReference type="PANTHER" id="PTHR43245">
    <property type="entry name" value="BIFUNCTIONAL POLYMYXIN RESISTANCE PROTEIN ARNA"/>
    <property type="match status" value="1"/>
</dbReference>
<name>A0A4R2GXT9_9HYPH</name>
<feature type="domain" description="NAD-dependent epimerase/dehydratase" evidence="1">
    <location>
        <begin position="3"/>
        <end position="231"/>
    </location>
</feature>
<dbReference type="InterPro" id="IPR050177">
    <property type="entry name" value="Lipid_A_modif_metabolic_enz"/>
</dbReference>
<gene>
    <name evidence="2" type="ORF">EV666_1037</name>
</gene>